<keyword evidence="1" id="KW-0472">Membrane</keyword>
<evidence type="ECO:0000313" key="2">
    <source>
        <dbReference type="EMBL" id="MBB5493423.1"/>
    </source>
</evidence>
<sequence>MNPFVLAGIGGATVAASLWWVLAPRLARPSLAELLADPPPAPTGLVPAPAGIGALGVPVLAALGLPGARTRHRLRMCDRTTPDYLAQKATMAMLALAGPVVLGPVLALIGIPLTLPLLGWLLFALVLWTAPDTELHRHARQRSEQMRHAITTVCDLVVISLAGGAGVTGALTDATHASDSWAMRRLRAELTAAAIRHDPPWTALDQLGDRYDVPAAAELAASLRLAGTDGARVRTSLSAKAASLRTHHLAELEADAHAATERMSLPVAVLFGGFLLLIGYPAVSLIMTTL</sequence>
<keyword evidence="1" id="KW-1133">Transmembrane helix</keyword>
<accession>A0A840WDD8</accession>
<dbReference type="PANTHER" id="PTHR35007">
    <property type="entry name" value="INTEGRAL MEMBRANE PROTEIN-RELATED"/>
    <property type="match status" value="1"/>
</dbReference>
<protein>
    <submittedName>
        <fullName evidence="2">Flp pilus assembly protein TadB</fullName>
    </submittedName>
</protein>
<reference evidence="2 3" key="1">
    <citation type="submission" date="2020-08" db="EMBL/GenBank/DDBJ databases">
        <title>Sequencing the genomes of 1000 actinobacteria strains.</title>
        <authorList>
            <person name="Klenk H.-P."/>
        </authorList>
    </citation>
    <scope>NUCLEOTIDE SEQUENCE [LARGE SCALE GENOMIC DNA]</scope>
    <source>
        <strain evidence="2 3">DSM 44598</strain>
    </source>
</reference>
<feature type="transmembrane region" description="Helical" evidence="1">
    <location>
        <begin position="117"/>
        <end position="135"/>
    </location>
</feature>
<dbReference type="PANTHER" id="PTHR35007:SF1">
    <property type="entry name" value="PILUS ASSEMBLY PROTEIN"/>
    <property type="match status" value="1"/>
</dbReference>
<feature type="transmembrane region" description="Helical" evidence="1">
    <location>
        <begin position="89"/>
        <end position="111"/>
    </location>
</feature>
<keyword evidence="3" id="KW-1185">Reference proteome</keyword>
<dbReference type="RefSeq" id="WP_017567537.1">
    <property type="nucleotide sequence ID" value="NZ_BAAAKM010000111.1"/>
</dbReference>
<gene>
    <name evidence="2" type="ORF">HNR07_004560</name>
</gene>
<name>A0A840WDD8_9ACTN</name>
<proteinExistence type="predicted"/>
<evidence type="ECO:0000313" key="3">
    <source>
        <dbReference type="Proteomes" id="UP000579647"/>
    </source>
</evidence>
<keyword evidence="1" id="KW-0812">Transmembrane</keyword>
<feature type="transmembrane region" description="Helical" evidence="1">
    <location>
        <begin position="267"/>
        <end position="287"/>
    </location>
</feature>
<dbReference type="EMBL" id="JACHDO010000001">
    <property type="protein sequence ID" value="MBB5493423.1"/>
    <property type="molecule type" value="Genomic_DNA"/>
</dbReference>
<dbReference type="Proteomes" id="UP000579647">
    <property type="component" value="Unassembled WGS sequence"/>
</dbReference>
<dbReference type="AlphaFoldDB" id="A0A840WDD8"/>
<organism evidence="2 3">
    <name type="scientific">Nocardiopsis metallicus</name>
    <dbReference type="NCBI Taxonomy" id="179819"/>
    <lineage>
        <taxon>Bacteria</taxon>
        <taxon>Bacillati</taxon>
        <taxon>Actinomycetota</taxon>
        <taxon>Actinomycetes</taxon>
        <taxon>Streptosporangiales</taxon>
        <taxon>Nocardiopsidaceae</taxon>
        <taxon>Nocardiopsis</taxon>
    </lineage>
</organism>
<feature type="transmembrane region" description="Helical" evidence="1">
    <location>
        <begin position="48"/>
        <end position="68"/>
    </location>
</feature>
<comment type="caution">
    <text evidence="2">The sequence shown here is derived from an EMBL/GenBank/DDBJ whole genome shotgun (WGS) entry which is preliminary data.</text>
</comment>
<evidence type="ECO:0000256" key="1">
    <source>
        <dbReference type="SAM" id="Phobius"/>
    </source>
</evidence>